<dbReference type="PANTHER" id="PTHR46044">
    <property type="entry name" value="NITRILASE"/>
    <property type="match status" value="1"/>
</dbReference>
<protein>
    <recommendedName>
        <fullName evidence="2">CN hydrolase domain-containing protein</fullName>
    </recommendedName>
</protein>
<evidence type="ECO:0000256" key="1">
    <source>
        <dbReference type="ARBA" id="ARBA00008129"/>
    </source>
</evidence>
<name>A0A382G9V9_9ZZZZ</name>
<dbReference type="GO" id="GO:0000257">
    <property type="term" value="F:nitrilase activity"/>
    <property type="evidence" value="ECO:0007669"/>
    <property type="project" value="TreeGrafter"/>
</dbReference>
<evidence type="ECO:0000313" key="3">
    <source>
        <dbReference type="EMBL" id="SVB70981.1"/>
    </source>
</evidence>
<comment type="similarity">
    <text evidence="1">Belongs to the carbon-nitrogen hydrolase superfamily. Nitrilase family.</text>
</comment>
<dbReference type="PANTHER" id="PTHR46044:SF1">
    <property type="entry name" value="CN HYDROLASE DOMAIN-CONTAINING PROTEIN"/>
    <property type="match status" value="1"/>
</dbReference>
<dbReference type="GO" id="GO:0051410">
    <property type="term" value="P:detoxification of nitrogen compound"/>
    <property type="evidence" value="ECO:0007669"/>
    <property type="project" value="TreeGrafter"/>
</dbReference>
<reference evidence="3" key="1">
    <citation type="submission" date="2018-05" db="EMBL/GenBank/DDBJ databases">
        <authorList>
            <person name="Lanie J.A."/>
            <person name="Ng W.-L."/>
            <person name="Kazmierczak K.M."/>
            <person name="Andrzejewski T.M."/>
            <person name="Davidsen T.M."/>
            <person name="Wayne K.J."/>
            <person name="Tettelin H."/>
            <person name="Glass J.I."/>
            <person name="Rusch D."/>
            <person name="Podicherti R."/>
            <person name="Tsui H.-C.T."/>
            <person name="Winkler M.E."/>
        </authorList>
    </citation>
    <scope>NUCLEOTIDE SEQUENCE</scope>
</reference>
<dbReference type="Gene3D" id="3.60.110.10">
    <property type="entry name" value="Carbon-nitrogen hydrolase"/>
    <property type="match status" value="1"/>
</dbReference>
<dbReference type="Pfam" id="PF00795">
    <property type="entry name" value="CN_hydrolase"/>
    <property type="match status" value="1"/>
</dbReference>
<proteinExistence type="inferred from homology"/>
<feature type="non-terminal residue" evidence="3">
    <location>
        <position position="1"/>
    </location>
</feature>
<accession>A0A382G9V9</accession>
<dbReference type="PROSITE" id="PS00921">
    <property type="entry name" value="NITRIL_CHT_2"/>
    <property type="match status" value="1"/>
</dbReference>
<gene>
    <name evidence="3" type="ORF">METZ01_LOCUS223835</name>
</gene>
<organism evidence="3">
    <name type="scientific">marine metagenome</name>
    <dbReference type="NCBI Taxonomy" id="408172"/>
    <lineage>
        <taxon>unclassified sequences</taxon>
        <taxon>metagenomes</taxon>
        <taxon>ecological metagenomes</taxon>
    </lineage>
</organism>
<dbReference type="GO" id="GO:0018822">
    <property type="term" value="F:nitrile hydratase activity"/>
    <property type="evidence" value="ECO:0007669"/>
    <property type="project" value="TreeGrafter"/>
</dbReference>
<feature type="domain" description="CN hydrolase" evidence="2">
    <location>
        <begin position="1"/>
        <end position="135"/>
    </location>
</feature>
<sequence>ERLIWGEGDGSTLTTVETPFGCVGGLICWENYMPLARMAMYGKGVDIYLAPTADARDRWQATLQHIALEGRCFVLGCNQYVTKEMYPAAMEIQEDLDSWPEVLCRGGSAIYDPAGECLAGPLYDKTGILTVELEMDSVSRGKFDFDVVGHYARPDIFKLEIDQLEKPPITY</sequence>
<dbReference type="AlphaFoldDB" id="A0A382G9V9"/>
<dbReference type="EMBL" id="UINC01053901">
    <property type="protein sequence ID" value="SVB70981.1"/>
    <property type="molecule type" value="Genomic_DNA"/>
</dbReference>
<evidence type="ECO:0000259" key="2">
    <source>
        <dbReference type="PROSITE" id="PS50263"/>
    </source>
</evidence>
<dbReference type="SUPFAM" id="SSF56317">
    <property type="entry name" value="Carbon-nitrogen hydrolase"/>
    <property type="match status" value="1"/>
</dbReference>
<dbReference type="InterPro" id="IPR036526">
    <property type="entry name" value="C-N_Hydrolase_sf"/>
</dbReference>
<dbReference type="InterPro" id="IPR000132">
    <property type="entry name" value="Nitrilase/CN_hydratase_CS"/>
</dbReference>
<dbReference type="PROSITE" id="PS50263">
    <property type="entry name" value="CN_HYDROLASE"/>
    <property type="match status" value="1"/>
</dbReference>
<dbReference type="InterPro" id="IPR044149">
    <property type="entry name" value="Nitrilases_CHs"/>
</dbReference>
<dbReference type="InterPro" id="IPR003010">
    <property type="entry name" value="C-N_Hydrolase"/>
</dbReference>